<accession>A0AAV1XKD1</accession>
<protein>
    <submittedName>
        <fullName evidence="2">Uncharacterized protein</fullName>
    </submittedName>
</protein>
<feature type="compositionally biased region" description="Basic and acidic residues" evidence="1">
    <location>
        <begin position="831"/>
        <end position="841"/>
    </location>
</feature>
<dbReference type="EMBL" id="CAXHTB010000016">
    <property type="protein sequence ID" value="CAL0322114.1"/>
    <property type="molecule type" value="Genomic_DNA"/>
</dbReference>
<feature type="compositionally biased region" description="Basic and acidic residues" evidence="1">
    <location>
        <begin position="261"/>
        <end position="275"/>
    </location>
</feature>
<feature type="compositionally biased region" description="Basic and acidic residues" evidence="1">
    <location>
        <begin position="726"/>
        <end position="743"/>
    </location>
</feature>
<gene>
    <name evidence="2" type="ORF">LLUT_LOCUS23174</name>
</gene>
<feature type="compositionally biased region" description="Polar residues" evidence="1">
    <location>
        <begin position="796"/>
        <end position="806"/>
    </location>
</feature>
<feature type="compositionally biased region" description="Polar residues" evidence="1">
    <location>
        <begin position="387"/>
        <end position="397"/>
    </location>
</feature>
<evidence type="ECO:0000313" key="2">
    <source>
        <dbReference type="EMBL" id="CAL0322114.1"/>
    </source>
</evidence>
<name>A0AAV1XKD1_LUPLU</name>
<comment type="caution">
    <text evidence="2">The sequence shown here is derived from an EMBL/GenBank/DDBJ whole genome shotgun (WGS) entry which is preliminary data.</text>
</comment>
<proteinExistence type="predicted"/>
<evidence type="ECO:0000313" key="3">
    <source>
        <dbReference type="Proteomes" id="UP001497480"/>
    </source>
</evidence>
<feature type="region of interest" description="Disordered" evidence="1">
    <location>
        <begin position="261"/>
        <end position="282"/>
    </location>
</feature>
<dbReference type="AlphaFoldDB" id="A0AAV1XKD1"/>
<dbReference type="Proteomes" id="UP001497480">
    <property type="component" value="Unassembled WGS sequence"/>
</dbReference>
<feature type="region of interest" description="Disordered" evidence="1">
    <location>
        <begin position="704"/>
        <end position="746"/>
    </location>
</feature>
<sequence>MEAIAEGTDNVSAPIQQPPIPDDNLVTEGVDLNLPIDLTNDDDDDLPIEFETGLENNLNSQVPCIPSPEVSPHIEQEVQTEKTDVEPPATTLINEDPVEHLPKDSTVCSDVVPTNNTDNVVEEDVMDPHLSKSTSLSDKEQQKKSLVSNLVSENLEHGFNQPTEVHESASHPATNMLEDSQAPPVLSDKVDVEEDMHAKKRGSESDEINDVEPLAVNRPHHDRVASDLNNEHPGGHPPLDANVPGDDEINDIELPAINEPDHDRLASDLNNEHPGGHPPLDANVPGDDEINAIELPAIHERDHDRLASDLNNEHPEGHPPLDSNVSGDNEINNVELLANNGPDHNRVASDLNDEHPGGHPPIGSNVSGDVAPTGDTENIAKEDTLDDNQTNSTSLSRNKPPKMRSLIDLLSRPALQTTGVNVSAPQPPTNVPTNPDSLPVLPADSVDIQEATTSRKRGRGRKGKCPSNKKSKIATRIENEVQNQEEDANTIDTIPHNEELEEFNRTDQTKKWLSLQEVTSNPHLLMNESEATISGASGHNADVNCGKGKEVLIEEIRAEKKAETVGATMTENSNQGATDDIPMDVVEFMAKMQYEKTLPDVGNATNLPEEPTQKESGNIIREESVLPENNENSINVDEKKGKQKKKNINLNQPNSNANINLEKPAENIDVGTSKRKNAKSKKETSKKSTTPFNAVAAAEMLQSAFDPSPSSKKQKTGPSKSAKTVKKYEKGESSKSTKKKEASNTESPWWFNRKINLKDMANRMSNVHRTQDNSSGPLHNIFQNICMVNSNPSGLNVSEGRTASKNNGEDKILENNVPEEKNDLPAPTGDNSKKNLEDDKK</sequence>
<feature type="compositionally biased region" description="Basic residues" evidence="1">
    <location>
        <begin position="454"/>
        <end position="472"/>
    </location>
</feature>
<feature type="region of interest" description="Disordered" evidence="1">
    <location>
        <begin position="123"/>
        <end position="145"/>
    </location>
</feature>
<feature type="compositionally biased region" description="Basic and acidic residues" evidence="1">
    <location>
        <begin position="343"/>
        <end position="357"/>
    </location>
</feature>
<organism evidence="2 3">
    <name type="scientific">Lupinus luteus</name>
    <name type="common">European yellow lupine</name>
    <dbReference type="NCBI Taxonomy" id="3873"/>
    <lineage>
        <taxon>Eukaryota</taxon>
        <taxon>Viridiplantae</taxon>
        <taxon>Streptophyta</taxon>
        <taxon>Embryophyta</taxon>
        <taxon>Tracheophyta</taxon>
        <taxon>Spermatophyta</taxon>
        <taxon>Magnoliopsida</taxon>
        <taxon>eudicotyledons</taxon>
        <taxon>Gunneridae</taxon>
        <taxon>Pentapetalae</taxon>
        <taxon>rosids</taxon>
        <taxon>fabids</taxon>
        <taxon>Fabales</taxon>
        <taxon>Fabaceae</taxon>
        <taxon>Papilionoideae</taxon>
        <taxon>50 kb inversion clade</taxon>
        <taxon>genistoids sensu lato</taxon>
        <taxon>core genistoids</taxon>
        <taxon>Genisteae</taxon>
        <taxon>Lupinus</taxon>
    </lineage>
</organism>
<feature type="compositionally biased region" description="Polar residues" evidence="1">
    <location>
        <begin position="648"/>
        <end position="659"/>
    </location>
</feature>
<feature type="region of interest" description="Disordered" evidence="1">
    <location>
        <begin position="418"/>
        <end position="472"/>
    </location>
</feature>
<feature type="compositionally biased region" description="Polar residues" evidence="1">
    <location>
        <begin position="708"/>
        <end position="722"/>
    </location>
</feature>
<feature type="region of interest" description="Disordered" evidence="1">
    <location>
        <begin position="599"/>
        <end position="692"/>
    </location>
</feature>
<feature type="region of interest" description="Disordered" evidence="1">
    <location>
        <begin position="340"/>
        <end position="402"/>
    </location>
</feature>
<keyword evidence="3" id="KW-1185">Reference proteome</keyword>
<feature type="region of interest" description="Disordered" evidence="1">
    <location>
        <begin position="1"/>
        <end position="27"/>
    </location>
</feature>
<feature type="region of interest" description="Disordered" evidence="1">
    <location>
        <begin position="796"/>
        <end position="841"/>
    </location>
</feature>
<evidence type="ECO:0000256" key="1">
    <source>
        <dbReference type="SAM" id="MobiDB-lite"/>
    </source>
</evidence>
<feature type="compositionally biased region" description="Basic and acidic residues" evidence="1">
    <location>
        <begin position="807"/>
        <end position="823"/>
    </location>
</feature>
<reference evidence="2 3" key="1">
    <citation type="submission" date="2024-03" db="EMBL/GenBank/DDBJ databases">
        <authorList>
            <person name="Martinez-Hernandez J."/>
        </authorList>
    </citation>
    <scope>NUCLEOTIDE SEQUENCE [LARGE SCALE GENOMIC DNA]</scope>
</reference>